<dbReference type="EMBL" id="UINC01190052">
    <property type="protein sequence ID" value="SVE04016.1"/>
    <property type="molecule type" value="Genomic_DNA"/>
</dbReference>
<accession>A0A383A810</accession>
<name>A0A383A810_9ZZZZ</name>
<proteinExistence type="predicted"/>
<sequence length="35" mass="4268">MNNDFTVFSKNEMRFIKDHVVGDLFKNWVVYEDDN</sequence>
<dbReference type="AlphaFoldDB" id="A0A383A810"/>
<reference evidence="1" key="1">
    <citation type="submission" date="2018-05" db="EMBL/GenBank/DDBJ databases">
        <authorList>
            <person name="Lanie J.A."/>
            <person name="Ng W.-L."/>
            <person name="Kazmierczak K.M."/>
            <person name="Andrzejewski T.M."/>
            <person name="Davidsen T.M."/>
            <person name="Wayne K.J."/>
            <person name="Tettelin H."/>
            <person name="Glass J.I."/>
            <person name="Rusch D."/>
            <person name="Podicherti R."/>
            <person name="Tsui H.-C.T."/>
            <person name="Winkler M.E."/>
        </authorList>
    </citation>
    <scope>NUCLEOTIDE SEQUENCE</scope>
</reference>
<feature type="non-terminal residue" evidence="1">
    <location>
        <position position="35"/>
    </location>
</feature>
<organism evidence="1">
    <name type="scientific">marine metagenome</name>
    <dbReference type="NCBI Taxonomy" id="408172"/>
    <lineage>
        <taxon>unclassified sequences</taxon>
        <taxon>metagenomes</taxon>
        <taxon>ecological metagenomes</taxon>
    </lineage>
</organism>
<protein>
    <submittedName>
        <fullName evidence="1">Uncharacterized protein</fullName>
    </submittedName>
</protein>
<gene>
    <name evidence="1" type="ORF">METZ01_LOCUS456870</name>
</gene>
<evidence type="ECO:0000313" key="1">
    <source>
        <dbReference type="EMBL" id="SVE04016.1"/>
    </source>
</evidence>